<evidence type="ECO:0000256" key="4">
    <source>
        <dbReference type="ARBA" id="ARBA00022980"/>
    </source>
</evidence>
<dbReference type="EMBL" id="LT629688">
    <property type="protein sequence ID" value="SDD20411.1"/>
    <property type="molecule type" value="Genomic_DNA"/>
</dbReference>
<evidence type="ECO:0000256" key="5">
    <source>
        <dbReference type="ARBA" id="ARBA00023274"/>
    </source>
</evidence>
<sequence>MKLILTTEVSNLGIPGDVVEVRDGYGRNFLLPQGQAIRWTRGAEKQIDGIKRARDAREIRGIEHAQEVRDQLEGLTVSLPVNAGDSGRLFGAVTAADLAGAIKRAGGPSVDKRTIEVGKPIKQVGRHTVGVKLHEGVTAHLPVEVVPAS</sequence>
<dbReference type="STRING" id="675864.SAMN04489747_0430"/>
<dbReference type="InterPro" id="IPR009027">
    <property type="entry name" value="Ribosomal_bL9/RNase_H1_N"/>
</dbReference>
<dbReference type="PANTHER" id="PTHR21368">
    <property type="entry name" value="50S RIBOSOMAL PROTEIN L9"/>
    <property type="match status" value="1"/>
</dbReference>
<dbReference type="Gene3D" id="3.10.430.100">
    <property type="entry name" value="Ribosomal protein L9, C-terminal domain"/>
    <property type="match status" value="1"/>
</dbReference>
<dbReference type="OrthoDB" id="9788336at2"/>
<dbReference type="InterPro" id="IPR036791">
    <property type="entry name" value="Ribosomal_bL9_C_sf"/>
</dbReference>
<dbReference type="AlphaFoldDB" id="A0A1G6SUN3"/>
<evidence type="ECO:0000259" key="8">
    <source>
        <dbReference type="PROSITE" id="PS00651"/>
    </source>
</evidence>
<evidence type="ECO:0000313" key="9">
    <source>
        <dbReference type="EMBL" id="SDD20411.1"/>
    </source>
</evidence>
<keyword evidence="5 7" id="KW-0687">Ribonucleoprotein</keyword>
<dbReference type="GO" id="GO:1990904">
    <property type="term" value="C:ribonucleoprotein complex"/>
    <property type="evidence" value="ECO:0007669"/>
    <property type="project" value="UniProtKB-KW"/>
</dbReference>
<dbReference type="RefSeq" id="WP_090590180.1">
    <property type="nucleotide sequence ID" value="NZ_LT629688.1"/>
</dbReference>
<dbReference type="Gene3D" id="3.40.5.10">
    <property type="entry name" value="Ribosomal protein L9, N-terminal domain"/>
    <property type="match status" value="1"/>
</dbReference>
<name>A0A1G6SUN3_9ACTN</name>
<dbReference type="GO" id="GO:0003735">
    <property type="term" value="F:structural constituent of ribosome"/>
    <property type="evidence" value="ECO:0007669"/>
    <property type="project" value="InterPro"/>
</dbReference>
<dbReference type="FunFam" id="3.40.5.10:FF:000003">
    <property type="entry name" value="50S ribosomal protein L9"/>
    <property type="match status" value="1"/>
</dbReference>
<dbReference type="InterPro" id="IPR020070">
    <property type="entry name" value="Ribosomal_bL9_N"/>
</dbReference>
<keyword evidence="2 7" id="KW-0699">rRNA-binding</keyword>
<dbReference type="InterPro" id="IPR036935">
    <property type="entry name" value="Ribosomal_bL9_N_sf"/>
</dbReference>
<dbReference type="InterPro" id="IPR020594">
    <property type="entry name" value="Ribosomal_bL9_bac/chp"/>
</dbReference>
<dbReference type="PROSITE" id="PS00651">
    <property type="entry name" value="RIBOSOMAL_L9"/>
    <property type="match status" value="1"/>
</dbReference>
<keyword evidence="3 7" id="KW-0694">RNA-binding</keyword>
<dbReference type="Pfam" id="PF03948">
    <property type="entry name" value="Ribosomal_L9_C"/>
    <property type="match status" value="1"/>
</dbReference>
<evidence type="ECO:0000256" key="1">
    <source>
        <dbReference type="ARBA" id="ARBA00010605"/>
    </source>
</evidence>
<dbReference type="InterPro" id="IPR000244">
    <property type="entry name" value="Ribosomal_bL9"/>
</dbReference>
<evidence type="ECO:0000313" key="10">
    <source>
        <dbReference type="Proteomes" id="UP000198546"/>
    </source>
</evidence>
<dbReference type="SUPFAM" id="SSF55658">
    <property type="entry name" value="L9 N-domain-like"/>
    <property type="match status" value="1"/>
</dbReference>
<reference evidence="9 10" key="1">
    <citation type="submission" date="2016-10" db="EMBL/GenBank/DDBJ databases">
        <authorList>
            <person name="de Groot N.N."/>
        </authorList>
    </citation>
    <scope>NUCLEOTIDE SEQUENCE [LARGE SCALE GENOMIC DNA]</scope>
    <source>
        <strain evidence="9 10">MON 2.2</strain>
    </source>
</reference>
<keyword evidence="10" id="KW-1185">Reference proteome</keyword>
<gene>
    <name evidence="7" type="primary">rplI</name>
    <name evidence="9" type="ORF">SAMN04489747_0430</name>
</gene>
<keyword evidence="4 7" id="KW-0689">Ribosomal protein</keyword>
<evidence type="ECO:0000256" key="2">
    <source>
        <dbReference type="ARBA" id="ARBA00022730"/>
    </source>
</evidence>
<protein>
    <recommendedName>
        <fullName evidence="6 7">Large ribosomal subunit protein bL9</fullName>
    </recommendedName>
</protein>
<dbReference type="Pfam" id="PF01281">
    <property type="entry name" value="Ribosomal_L9_N"/>
    <property type="match status" value="1"/>
</dbReference>
<dbReference type="NCBIfam" id="TIGR00158">
    <property type="entry name" value="L9"/>
    <property type="match status" value="1"/>
</dbReference>
<dbReference type="GO" id="GO:0019843">
    <property type="term" value="F:rRNA binding"/>
    <property type="evidence" value="ECO:0007669"/>
    <property type="project" value="UniProtKB-UniRule"/>
</dbReference>
<dbReference type="SUPFAM" id="SSF55653">
    <property type="entry name" value="Ribosomal protein L9 C-domain"/>
    <property type="match status" value="1"/>
</dbReference>
<evidence type="ECO:0000256" key="7">
    <source>
        <dbReference type="HAMAP-Rule" id="MF_00503"/>
    </source>
</evidence>
<organism evidence="9 10">
    <name type="scientific">Auraticoccus monumenti</name>
    <dbReference type="NCBI Taxonomy" id="675864"/>
    <lineage>
        <taxon>Bacteria</taxon>
        <taxon>Bacillati</taxon>
        <taxon>Actinomycetota</taxon>
        <taxon>Actinomycetes</taxon>
        <taxon>Propionibacteriales</taxon>
        <taxon>Propionibacteriaceae</taxon>
        <taxon>Auraticoccus</taxon>
    </lineage>
</organism>
<dbReference type="InterPro" id="IPR020069">
    <property type="entry name" value="Ribosomal_bL9_C"/>
</dbReference>
<comment type="function">
    <text evidence="7">Binds to the 23S rRNA.</text>
</comment>
<feature type="domain" description="Ribosomal protein L9" evidence="8">
    <location>
        <begin position="13"/>
        <end position="40"/>
    </location>
</feature>
<dbReference type="GO" id="GO:0006412">
    <property type="term" value="P:translation"/>
    <property type="evidence" value="ECO:0007669"/>
    <property type="project" value="UniProtKB-UniRule"/>
</dbReference>
<dbReference type="HAMAP" id="MF_00503">
    <property type="entry name" value="Ribosomal_bL9"/>
    <property type="match status" value="1"/>
</dbReference>
<evidence type="ECO:0000256" key="3">
    <source>
        <dbReference type="ARBA" id="ARBA00022884"/>
    </source>
</evidence>
<comment type="similarity">
    <text evidence="1 7">Belongs to the bacterial ribosomal protein bL9 family.</text>
</comment>
<evidence type="ECO:0000256" key="6">
    <source>
        <dbReference type="ARBA" id="ARBA00035292"/>
    </source>
</evidence>
<accession>A0A1G6SUN3</accession>
<proteinExistence type="inferred from homology"/>
<dbReference type="Proteomes" id="UP000198546">
    <property type="component" value="Chromosome i"/>
</dbReference>
<dbReference type="GO" id="GO:0005840">
    <property type="term" value="C:ribosome"/>
    <property type="evidence" value="ECO:0007669"/>
    <property type="project" value="UniProtKB-KW"/>
</dbReference>